<proteinExistence type="predicted"/>
<dbReference type="GO" id="GO:0000160">
    <property type="term" value="P:phosphorelay signal transduction system"/>
    <property type="evidence" value="ECO:0007669"/>
    <property type="project" value="InterPro"/>
</dbReference>
<evidence type="ECO:0000313" key="2">
    <source>
        <dbReference type="Proteomes" id="UP000436088"/>
    </source>
</evidence>
<gene>
    <name evidence="1" type="ORF">F3Y22_tig00110946pilonHSYRG00033</name>
</gene>
<protein>
    <submittedName>
        <fullName evidence="1">Uncharacterized protein</fullName>
    </submittedName>
</protein>
<accession>A0A6A2ZD12</accession>
<dbReference type="AlphaFoldDB" id="A0A6A2ZD12"/>
<sequence>MCASCSCSWVLKWGGRVRVVVSMFEPQCVGEAVGVVFSALTGRVFIDWVIELSGLLVLGIGGCRRWCSDMQDVGSMGGFCLGMVLAWEAVAGALTFWRRCGLNLGILDHNYEHLTSLQNEANPQFVNDVLSMFYHDAPEHIARITALLSSDILGHRVGGFVSSGYACL</sequence>
<comment type="caution">
    <text evidence="1">The sequence shown here is derived from an EMBL/GenBank/DDBJ whole genome shotgun (WGS) entry which is preliminary data.</text>
</comment>
<dbReference type="Gene3D" id="1.20.120.160">
    <property type="entry name" value="HPT domain"/>
    <property type="match status" value="1"/>
</dbReference>
<keyword evidence="2" id="KW-1185">Reference proteome</keyword>
<dbReference type="EMBL" id="VEPZ02001176">
    <property type="protein sequence ID" value="KAE8688942.1"/>
    <property type="molecule type" value="Genomic_DNA"/>
</dbReference>
<reference evidence="1" key="1">
    <citation type="submission" date="2019-09" db="EMBL/GenBank/DDBJ databases">
        <title>Draft genome information of white flower Hibiscus syriacus.</title>
        <authorList>
            <person name="Kim Y.-M."/>
        </authorList>
    </citation>
    <scope>NUCLEOTIDE SEQUENCE [LARGE SCALE GENOMIC DNA]</scope>
    <source>
        <strain evidence="1">YM2019G1</strain>
    </source>
</reference>
<dbReference type="InterPro" id="IPR036641">
    <property type="entry name" value="HPT_dom_sf"/>
</dbReference>
<name>A0A6A2ZD12_HIBSY</name>
<dbReference type="Proteomes" id="UP000436088">
    <property type="component" value="Unassembled WGS sequence"/>
</dbReference>
<evidence type="ECO:0000313" key="1">
    <source>
        <dbReference type="EMBL" id="KAE8688942.1"/>
    </source>
</evidence>
<organism evidence="1 2">
    <name type="scientific">Hibiscus syriacus</name>
    <name type="common">Rose of Sharon</name>
    <dbReference type="NCBI Taxonomy" id="106335"/>
    <lineage>
        <taxon>Eukaryota</taxon>
        <taxon>Viridiplantae</taxon>
        <taxon>Streptophyta</taxon>
        <taxon>Embryophyta</taxon>
        <taxon>Tracheophyta</taxon>
        <taxon>Spermatophyta</taxon>
        <taxon>Magnoliopsida</taxon>
        <taxon>eudicotyledons</taxon>
        <taxon>Gunneridae</taxon>
        <taxon>Pentapetalae</taxon>
        <taxon>rosids</taxon>
        <taxon>malvids</taxon>
        <taxon>Malvales</taxon>
        <taxon>Malvaceae</taxon>
        <taxon>Malvoideae</taxon>
        <taxon>Hibiscus</taxon>
    </lineage>
</organism>